<dbReference type="SUPFAM" id="SSF52540">
    <property type="entry name" value="P-loop containing nucleoside triphosphate hydrolases"/>
    <property type="match status" value="1"/>
</dbReference>
<dbReference type="InterPro" id="IPR003593">
    <property type="entry name" value="AAA+_ATPase"/>
</dbReference>
<dbReference type="PANTHER" id="PTHR48041:SF102">
    <property type="entry name" value="TRANSPORTER, PUTATIVE-RELATED"/>
    <property type="match status" value="1"/>
</dbReference>
<dbReference type="Pfam" id="PF19055">
    <property type="entry name" value="ABC2_membrane_7"/>
    <property type="match status" value="1"/>
</dbReference>
<dbReference type="PANTHER" id="PTHR48041">
    <property type="entry name" value="ABC TRANSPORTER G FAMILY MEMBER 28"/>
    <property type="match status" value="1"/>
</dbReference>
<evidence type="ECO:0000256" key="4">
    <source>
        <dbReference type="ARBA" id="ARBA00022741"/>
    </source>
</evidence>
<feature type="domain" description="ABC transporter" evidence="9">
    <location>
        <begin position="15"/>
        <end position="255"/>
    </location>
</feature>
<evidence type="ECO:0000256" key="6">
    <source>
        <dbReference type="ARBA" id="ARBA00022989"/>
    </source>
</evidence>
<dbReference type="Gene3D" id="3.40.50.300">
    <property type="entry name" value="P-loop containing nucleotide triphosphate hydrolases"/>
    <property type="match status" value="1"/>
</dbReference>
<dbReference type="InterPro" id="IPR027417">
    <property type="entry name" value="P-loop_NTPase"/>
</dbReference>
<gene>
    <name evidence="10" type="ORF">NAES01612_LOCUS17807</name>
</gene>
<keyword evidence="6 8" id="KW-1133">Transmembrane helix</keyword>
<reference evidence="10" key="1">
    <citation type="submission" date="2021-01" db="EMBL/GenBank/DDBJ databases">
        <authorList>
            <person name="Corre E."/>
            <person name="Pelletier E."/>
            <person name="Niang G."/>
            <person name="Scheremetjew M."/>
            <person name="Finn R."/>
            <person name="Kale V."/>
            <person name="Holt S."/>
            <person name="Cochrane G."/>
            <person name="Meng A."/>
            <person name="Brown T."/>
            <person name="Cohen L."/>
        </authorList>
    </citation>
    <scope>NUCLEOTIDE SEQUENCE</scope>
    <source>
        <strain evidence="10">SoJaBio B1-5/56/2</strain>
    </source>
</reference>
<keyword evidence="5" id="KW-0067">ATP-binding</keyword>
<dbReference type="GO" id="GO:0016887">
    <property type="term" value="F:ATP hydrolysis activity"/>
    <property type="evidence" value="ECO:0007669"/>
    <property type="project" value="InterPro"/>
</dbReference>
<evidence type="ECO:0000256" key="2">
    <source>
        <dbReference type="ARBA" id="ARBA00022448"/>
    </source>
</evidence>
<evidence type="ECO:0000259" key="9">
    <source>
        <dbReference type="PROSITE" id="PS50893"/>
    </source>
</evidence>
<organism evidence="10">
    <name type="scientific">Paramoeba aestuarina</name>
    <dbReference type="NCBI Taxonomy" id="180227"/>
    <lineage>
        <taxon>Eukaryota</taxon>
        <taxon>Amoebozoa</taxon>
        <taxon>Discosea</taxon>
        <taxon>Flabellinia</taxon>
        <taxon>Dactylopodida</taxon>
        <taxon>Paramoebidae</taxon>
        <taxon>Paramoeba</taxon>
    </lineage>
</organism>
<dbReference type="GO" id="GO:0016020">
    <property type="term" value="C:membrane"/>
    <property type="evidence" value="ECO:0007669"/>
    <property type="project" value="UniProtKB-SubCell"/>
</dbReference>
<keyword evidence="2" id="KW-0813">Transport</keyword>
<dbReference type="GO" id="GO:0140359">
    <property type="term" value="F:ABC-type transporter activity"/>
    <property type="evidence" value="ECO:0007669"/>
    <property type="project" value="InterPro"/>
</dbReference>
<evidence type="ECO:0000256" key="7">
    <source>
        <dbReference type="ARBA" id="ARBA00023136"/>
    </source>
</evidence>
<dbReference type="Pfam" id="PF01061">
    <property type="entry name" value="ABC2_membrane"/>
    <property type="match status" value="1"/>
</dbReference>
<dbReference type="InterPro" id="IPR003439">
    <property type="entry name" value="ABC_transporter-like_ATP-bd"/>
</dbReference>
<evidence type="ECO:0000256" key="1">
    <source>
        <dbReference type="ARBA" id="ARBA00004141"/>
    </source>
</evidence>
<keyword evidence="3 8" id="KW-0812">Transmembrane</keyword>
<feature type="transmembrane region" description="Helical" evidence="8">
    <location>
        <begin position="370"/>
        <end position="392"/>
    </location>
</feature>
<feature type="transmembrane region" description="Helical" evidence="8">
    <location>
        <begin position="476"/>
        <end position="498"/>
    </location>
</feature>
<evidence type="ECO:0000313" key="10">
    <source>
        <dbReference type="EMBL" id="CAE2320455.1"/>
    </source>
</evidence>
<dbReference type="SMART" id="SM00382">
    <property type="entry name" value="AAA"/>
    <property type="match status" value="1"/>
</dbReference>
<evidence type="ECO:0000256" key="3">
    <source>
        <dbReference type="ARBA" id="ARBA00022692"/>
    </source>
</evidence>
<comment type="subcellular location">
    <subcellularLocation>
        <location evidence="1">Membrane</location>
        <topology evidence="1">Multi-pass membrane protein</topology>
    </subcellularLocation>
</comment>
<dbReference type="Pfam" id="PF00005">
    <property type="entry name" value="ABC_tran"/>
    <property type="match status" value="1"/>
</dbReference>
<dbReference type="EMBL" id="HBKR01027254">
    <property type="protein sequence ID" value="CAE2320455.1"/>
    <property type="molecule type" value="Transcribed_RNA"/>
</dbReference>
<name>A0A7S4U5Y3_9EUKA</name>
<feature type="transmembrane region" description="Helical" evidence="8">
    <location>
        <begin position="413"/>
        <end position="439"/>
    </location>
</feature>
<sequence>MSNDSSHTLLAWQELRYSTVKSNSIEERILDGLSGVAFPRRLLAVMGESGSGKTTFLNAVSSRLHVDGTHKLEGKVFFNNNPSSAISQSVAFVTQQDIFFDTTSPYEAVFFSARVRAALDRESAKKRTNEVLSELMLLDVKDSLLGAAGSLHRGVSGGERKRTNIAVELITDPKVLLLDEPTSGLDSFTALKVVHELQNLARKGRTVVCTIHQPSADIFHLFDDLMLIASGKVVYHGAALLSLDYFQSIGYECPKNFTPTDFFMALLHDETTKLDLINEWSTCVREGKSASYQIQPMFDESVPSHARVSLGHASPWVQFSELFLRSFRNHYRNRYLLFTQLGQSIVFGLFVGLVFRNLGIDQTSVQDRMGLFFLLATNSAFAGAGNVINTFTVERNVFTKEQRSRAYSPLCYFLGKTVGELPFGILNPVVLICIVYFITGLHRDLATFLCAVATMILGYQSGVSFGLFLGVVSPNFFVSSALLPLVLVPLSLAGGMAVSSSRLGKYWFWMEKVSSIRYTFISLANLEFSNVKFLTCDDVRYHGRCASMYHTGTDVLANLGYNSKHGLSISIISLLGIIVLLRASALIALCKLSKKKV</sequence>
<proteinExistence type="predicted"/>
<dbReference type="InterPro" id="IPR050352">
    <property type="entry name" value="ABCG_transporters"/>
</dbReference>
<feature type="transmembrane region" description="Helical" evidence="8">
    <location>
        <begin position="335"/>
        <end position="358"/>
    </location>
</feature>
<keyword evidence="4" id="KW-0547">Nucleotide-binding</keyword>
<evidence type="ECO:0000256" key="8">
    <source>
        <dbReference type="SAM" id="Phobius"/>
    </source>
</evidence>
<feature type="transmembrane region" description="Helical" evidence="8">
    <location>
        <begin position="445"/>
        <end position="469"/>
    </location>
</feature>
<dbReference type="GO" id="GO:0005524">
    <property type="term" value="F:ATP binding"/>
    <property type="evidence" value="ECO:0007669"/>
    <property type="project" value="UniProtKB-KW"/>
</dbReference>
<evidence type="ECO:0000256" key="5">
    <source>
        <dbReference type="ARBA" id="ARBA00022840"/>
    </source>
</evidence>
<protein>
    <recommendedName>
        <fullName evidence="9">ABC transporter domain-containing protein</fullName>
    </recommendedName>
</protein>
<dbReference type="AlphaFoldDB" id="A0A7S4U5Y3"/>
<accession>A0A7S4U5Y3</accession>
<dbReference type="InterPro" id="IPR013525">
    <property type="entry name" value="ABC2_TM"/>
</dbReference>
<dbReference type="PROSITE" id="PS50893">
    <property type="entry name" value="ABC_TRANSPORTER_2"/>
    <property type="match status" value="1"/>
</dbReference>
<feature type="transmembrane region" description="Helical" evidence="8">
    <location>
        <begin position="567"/>
        <end position="590"/>
    </location>
</feature>
<dbReference type="InterPro" id="IPR043926">
    <property type="entry name" value="ABCG_dom"/>
</dbReference>
<keyword evidence="7 8" id="KW-0472">Membrane</keyword>